<evidence type="ECO:0000256" key="8">
    <source>
        <dbReference type="ARBA" id="ARBA00039495"/>
    </source>
</evidence>
<dbReference type="GO" id="GO:0032543">
    <property type="term" value="P:mitochondrial translation"/>
    <property type="evidence" value="ECO:0007669"/>
    <property type="project" value="TreeGrafter"/>
</dbReference>
<dbReference type="EMBL" id="NIVC01004551">
    <property type="protein sequence ID" value="PAA47166.1"/>
    <property type="molecule type" value="Genomic_DNA"/>
</dbReference>
<dbReference type="OrthoDB" id="68056at2759"/>
<comment type="function">
    <text evidence="10">Catalyzes the attachment of arginine to tRNA(Arg) in a two-step reaction: arginine is first activated by ATP to form Arg-AMP and then transferred to the acceptor end of tRNA(Arg).</text>
</comment>
<keyword evidence="7 11" id="KW-0030">Aminoacyl-tRNA synthetase</keyword>
<organism evidence="13 14">
    <name type="scientific">Macrostomum lignano</name>
    <dbReference type="NCBI Taxonomy" id="282301"/>
    <lineage>
        <taxon>Eukaryota</taxon>
        <taxon>Metazoa</taxon>
        <taxon>Spiralia</taxon>
        <taxon>Lophotrochozoa</taxon>
        <taxon>Platyhelminthes</taxon>
        <taxon>Rhabditophora</taxon>
        <taxon>Macrostomorpha</taxon>
        <taxon>Macrostomida</taxon>
        <taxon>Macrostomidae</taxon>
        <taxon>Macrostomum</taxon>
    </lineage>
</organism>
<dbReference type="Gene3D" id="3.40.50.620">
    <property type="entry name" value="HUPs"/>
    <property type="match status" value="1"/>
</dbReference>
<dbReference type="GO" id="GO:0005739">
    <property type="term" value="C:mitochondrion"/>
    <property type="evidence" value="ECO:0007669"/>
    <property type="project" value="TreeGrafter"/>
</dbReference>
<dbReference type="PANTHER" id="PTHR11956">
    <property type="entry name" value="ARGINYL-TRNA SYNTHETASE"/>
    <property type="match status" value="1"/>
</dbReference>
<evidence type="ECO:0000256" key="6">
    <source>
        <dbReference type="ARBA" id="ARBA00022917"/>
    </source>
</evidence>
<evidence type="ECO:0000313" key="13">
    <source>
        <dbReference type="EMBL" id="PAA47166.1"/>
    </source>
</evidence>
<dbReference type="Pfam" id="PF00750">
    <property type="entry name" value="tRNA-synt_1d"/>
    <property type="match status" value="1"/>
</dbReference>
<evidence type="ECO:0000256" key="1">
    <source>
        <dbReference type="ARBA" id="ARBA00005594"/>
    </source>
</evidence>
<proteinExistence type="inferred from homology"/>
<dbReference type="EC" id="6.1.1.19" evidence="2"/>
<dbReference type="Proteomes" id="UP000215902">
    <property type="component" value="Unassembled WGS sequence"/>
</dbReference>
<keyword evidence="5 11" id="KW-0067">ATP-binding</keyword>
<evidence type="ECO:0000256" key="4">
    <source>
        <dbReference type="ARBA" id="ARBA00022741"/>
    </source>
</evidence>
<sequence>MSAPVAKRVSDAVSAVIRAGPAYGLAQPVSVEWRGARCQLPQPGPQSAPVFVDFSSVNVAKPLHAGHLRATVLGNFVVQINRAFGHRVIGINYLGDWGRQFALLLAGMESFGRPELLGSEDDQQVSEQVSRLAVQHMQSVYARAGTELPAEAVESAYARLESGEPQAMRLWRLAKRHSLAELDACYRRLSVSFDRLEFESDYAKQTGKLLALLDRRGLLAAAPDGAKLLRLADSADDEAVVQKRDGSSLYFGRDLLAALDRADNLGCGRAHYVVESAQRLHFDRLGRALTALGRPDLANPSPWPMHVEFGRVEGMSTRRSGSGGVVLLRNILDVGQARMLERSKASPNRRIDGSDASSIADRLAASVVAMEMMRVRRLQPVKFSWDSDNSAVGAQYCHARLCSLASKAAKAGISSPDDGSSIDLALNLAGPKAATAANELAEQLLAYPDTALEAFLTYEPCVLVAYTNRLVSRANACLRVLPVLTCAKDSGAIGRLALFNSTRSVLASAMRLLGLTPMLSI</sequence>
<reference evidence="13 14" key="1">
    <citation type="submission" date="2017-06" db="EMBL/GenBank/DDBJ databases">
        <title>A platform for efficient transgenesis in Macrostomum lignano, a flatworm model organism for stem cell research.</title>
        <authorList>
            <person name="Berezikov E."/>
        </authorList>
    </citation>
    <scope>NUCLEOTIDE SEQUENCE [LARGE SCALE GENOMIC DNA]</scope>
    <source>
        <strain evidence="13">DV1</strain>
        <tissue evidence="13">Whole organism</tissue>
    </source>
</reference>
<dbReference type="GO" id="GO:0005524">
    <property type="term" value="F:ATP binding"/>
    <property type="evidence" value="ECO:0007669"/>
    <property type="project" value="UniProtKB-KW"/>
</dbReference>
<name>A0A267DDE4_9PLAT</name>
<evidence type="ECO:0000256" key="5">
    <source>
        <dbReference type="ARBA" id="ARBA00022840"/>
    </source>
</evidence>
<dbReference type="Gene3D" id="1.10.730.10">
    <property type="entry name" value="Isoleucyl-tRNA Synthetase, Domain 1"/>
    <property type="match status" value="1"/>
</dbReference>
<comment type="similarity">
    <text evidence="1 11">Belongs to the class-I aminoacyl-tRNA synthetase family.</text>
</comment>
<evidence type="ECO:0000256" key="7">
    <source>
        <dbReference type="ARBA" id="ARBA00023146"/>
    </source>
</evidence>
<dbReference type="SUPFAM" id="SSF52374">
    <property type="entry name" value="Nucleotidylyl transferase"/>
    <property type="match status" value="1"/>
</dbReference>
<gene>
    <name evidence="13" type="ORF">BOX15_Mlig027760g2</name>
</gene>
<dbReference type="InterPro" id="IPR014729">
    <property type="entry name" value="Rossmann-like_a/b/a_fold"/>
</dbReference>
<feature type="domain" description="DALR anticodon binding" evidence="12">
    <location>
        <begin position="394"/>
        <end position="521"/>
    </location>
</feature>
<evidence type="ECO:0000256" key="9">
    <source>
        <dbReference type="ARBA" id="ARBA00049339"/>
    </source>
</evidence>
<dbReference type="GO" id="GO:0004814">
    <property type="term" value="F:arginine-tRNA ligase activity"/>
    <property type="evidence" value="ECO:0007669"/>
    <property type="project" value="UniProtKB-EC"/>
</dbReference>
<evidence type="ECO:0000256" key="2">
    <source>
        <dbReference type="ARBA" id="ARBA00012837"/>
    </source>
</evidence>
<evidence type="ECO:0000259" key="12">
    <source>
        <dbReference type="SMART" id="SM00836"/>
    </source>
</evidence>
<dbReference type="PRINTS" id="PR01038">
    <property type="entry name" value="TRNASYNTHARG"/>
</dbReference>
<protein>
    <recommendedName>
        <fullName evidence="8">Probable arginine--tRNA ligase, mitochondrial</fullName>
        <ecNumber evidence="2">6.1.1.19</ecNumber>
    </recommendedName>
</protein>
<dbReference type="InterPro" id="IPR001278">
    <property type="entry name" value="Arg-tRNA-ligase"/>
</dbReference>
<comment type="catalytic activity">
    <reaction evidence="9">
        <text>tRNA(Arg) + L-arginine + ATP = L-arginyl-tRNA(Arg) + AMP + diphosphate</text>
        <dbReference type="Rhea" id="RHEA:20301"/>
        <dbReference type="Rhea" id="RHEA-COMP:9658"/>
        <dbReference type="Rhea" id="RHEA-COMP:9673"/>
        <dbReference type="ChEBI" id="CHEBI:30616"/>
        <dbReference type="ChEBI" id="CHEBI:32682"/>
        <dbReference type="ChEBI" id="CHEBI:33019"/>
        <dbReference type="ChEBI" id="CHEBI:78442"/>
        <dbReference type="ChEBI" id="CHEBI:78513"/>
        <dbReference type="ChEBI" id="CHEBI:456215"/>
        <dbReference type="EC" id="6.1.1.19"/>
    </reaction>
</comment>
<dbReference type="AlphaFoldDB" id="A0A267DDE4"/>
<evidence type="ECO:0000256" key="11">
    <source>
        <dbReference type="RuleBase" id="RU363038"/>
    </source>
</evidence>
<keyword evidence="14" id="KW-1185">Reference proteome</keyword>
<dbReference type="InterPro" id="IPR035684">
    <property type="entry name" value="ArgRS_core"/>
</dbReference>
<keyword evidence="3 11" id="KW-0436">Ligase</keyword>
<dbReference type="PANTHER" id="PTHR11956:SF11">
    <property type="entry name" value="ARGININE--TRNA LIGASE, MITOCHONDRIAL-RELATED"/>
    <property type="match status" value="1"/>
</dbReference>
<dbReference type="Pfam" id="PF05746">
    <property type="entry name" value="DALR_1"/>
    <property type="match status" value="1"/>
</dbReference>
<evidence type="ECO:0000256" key="3">
    <source>
        <dbReference type="ARBA" id="ARBA00022598"/>
    </source>
</evidence>
<dbReference type="STRING" id="282301.A0A267DDE4"/>
<keyword evidence="6 11" id="KW-0648">Protein biosynthesis</keyword>
<evidence type="ECO:0000256" key="10">
    <source>
        <dbReference type="ARBA" id="ARBA00049595"/>
    </source>
</evidence>
<dbReference type="GO" id="GO:0006420">
    <property type="term" value="P:arginyl-tRNA aminoacylation"/>
    <property type="evidence" value="ECO:0007669"/>
    <property type="project" value="InterPro"/>
</dbReference>
<comment type="caution">
    <text evidence="13">The sequence shown here is derived from an EMBL/GenBank/DDBJ whole genome shotgun (WGS) entry which is preliminary data.</text>
</comment>
<accession>A0A267DDE4</accession>
<dbReference type="SUPFAM" id="SSF47323">
    <property type="entry name" value="Anticodon-binding domain of a subclass of class I aminoacyl-tRNA synthetases"/>
    <property type="match status" value="1"/>
</dbReference>
<dbReference type="InterPro" id="IPR008909">
    <property type="entry name" value="DALR_anticod-bd"/>
</dbReference>
<keyword evidence="4 11" id="KW-0547">Nucleotide-binding</keyword>
<dbReference type="SMART" id="SM00836">
    <property type="entry name" value="DALR_1"/>
    <property type="match status" value="1"/>
</dbReference>
<evidence type="ECO:0000313" key="14">
    <source>
        <dbReference type="Proteomes" id="UP000215902"/>
    </source>
</evidence>
<dbReference type="InterPro" id="IPR009080">
    <property type="entry name" value="tRNAsynth_Ia_anticodon-bd"/>
</dbReference>